<dbReference type="Gene3D" id="1.20.120.1630">
    <property type="match status" value="1"/>
</dbReference>
<dbReference type="PANTHER" id="PTHR31040">
    <property type="entry name" value="NURIM"/>
    <property type="match status" value="1"/>
</dbReference>
<comment type="similarity">
    <text evidence="2">Belongs to the nurim family.</text>
</comment>
<comment type="subcellular location">
    <subcellularLocation>
        <location evidence="1">Membrane</location>
        <topology evidence="1">Multi-pass membrane protein</topology>
    </subcellularLocation>
</comment>
<evidence type="ECO:0000256" key="2">
    <source>
        <dbReference type="ARBA" id="ARBA00010631"/>
    </source>
</evidence>
<evidence type="ECO:0000256" key="4">
    <source>
        <dbReference type="ARBA" id="ARBA00022989"/>
    </source>
</evidence>
<organism evidence="7 8">
    <name type="scientific">Ruegeria profundi</name>
    <dbReference type="NCBI Taxonomy" id="1685378"/>
    <lineage>
        <taxon>Bacteria</taxon>
        <taxon>Pseudomonadati</taxon>
        <taxon>Pseudomonadota</taxon>
        <taxon>Alphaproteobacteria</taxon>
        <taxon>Rhodobacterales</taxon>
        <taxon>Roseobacteraceae</taxon>
        <taxon>Ruegeria</taxon>
    </lineage>
</organism>
<dbReference type="GO" id="GO:0016020">
    <property type="term" value="C:membrane"/>
    <property type="evidence" value="ECO:0007669"/>
    <property type="project" value="UniProtKB-SubCell"/>
</dbReference>
<dbReference type="EMBL" id="LQBP01000002">
    <property type="protein sequence ID" value="KUJ81200.1"/>
    <property type="molecule type" value="Genomic_DNA"/>
</dbReference>
<keyword evidence="8" id="KW-1185">Reference proteome</keyword>
<evidence type="ECO:0000313" key="8">
    <source>
        <dbReference type="Proteomes" id="UP000053690"/>
    </source>
</evidence>
<dbReference type="AlphaFoldDB" id="A0A0X3U6I1"/>
<dbReference type="Proteomes" id="UP000053690">
    <property type="component" value="Unassembled WGS sequence"/>
</dbReference>
<evidence type="ECO:0000256" key="5">
    <source>
        <dbReference type="ARBA" id="ARBA00023136"/>
    </source>
</evidence>
<comment type="caution">
    <text evidence="7">The sequence shown here is derived from an EMBL/GenBank/DDBJ whole genome shotgun (WGS) entry which is preliminary data.</text>
</comment>
<gene>
    <name evidence="7" type="ORF">AVO44_04880</name>
</gene>
<reference evidence="8" key="1">
    <citation type="submission" date="2015-12" db="EMBL/GenBank/DDBJ databases">
        <authorList>
            <person name="Zhang G."/>
            <person name="Stingl U."/>
        </authorList>
    </citation>
    <scope>NUCLEOTIDE SEQUENCE [LARGE SCALE GENOMIC DNA]</scope>
    <source>
        <strain evidence="8">ZGT108</strain>
    </source>
</reference>
<proteinExistence type="inferred from homology"/>
<evidence type="ECO:0008006" key="9">
    <source>
        <dbReference type="Google" id="ProtNLM"/>
    </source>
</evidence>
<dbReference type="STRING" id="1685378.AVO44_04880"/>
<sequence>MTSPGDGHLKRLVRLASGALNPEPGAGRIMLALCFGVVTHIVFALAVVAMVVAMFFGMSESLGTVPWPAAALTNALLILQFPLAHSLLLTGRGMKWLARFVPGPHGATLGTTTYAMIASLQLLALFVLWTPSGIVWWQAEGWAFYLVTALYVASWALLIKASWDAGAEVQSGALGWMSLMQNKKPVFPDMPTTGLFRVIRQPIYVAFALTLWTVPTWTPDQLALAIALTTYCLAAPMLKERRFEKRFGRRFEDYKKDVPYAVPKLRFTGRSSALGLRRPASKN</sequence>
<evidence type="ECO:0000256" key="1">
    <source>
        <dbReference type="ARBA" id="ARBA00004141"/>
    </source>
</evidence>
<evidence type="ECO:0000313" key="7">
    <source>
        <dbReference type="EMBL" id="KUJ81200.1"/>
    </source>
</evidence>
<feature type="transmembrane region" description="Helical" evidence="6">
    <location>
        <begin position="142"/>
        <end position="159"/>
    </location>
</feature>
<dbReference type="OrthoDB" id="7066299at2"/>
<accession>A0A0X3U6I1</accession>
<keyword evidence="3 6" id="KW-0812">Transmembrane</keyword>
<evidence type="ECO:0000256" key="6">
    <source>
        <dbReference type="SAM" id="Phobius"/>
    </source>
</evidence>
<dbReference type="PANTHER" id="PTHR31040:SF1">
    <property type="entry name" value="NURIM"/>
    <property type="match status" value="1"/>
</dbReference>
<dbReference type="RefSeq" id="WP_068333399.1">
    <property type="nucleotide sequence ID" value="NZ_LQBP01000002.1"/>
</dbReference>
<keyword evidence="4 6" id="KW-1133">Transmembrane helix</keyword>
<feature type="transmembrane region" description="Helical" evidence="6">
    <location>
        <begin position="111"/>
        <end position="130"/>
    </location>
</feature>
<dbReference type="InterPro" id="IPR033580">
    <property type="entry name" value="Nurim-like"/>
</dbReference>
<feature type="transmembrane region" description="Helical" evidence="6">
    <location>
        <begin position="69"/>
        <end position="90"/>
    </location>
</feature>
<protein>
    <recommendedName>
        <fullName evidence="9">Methanethiol S-methyltransferase</fullName>
    </recommendedName>
</protein>
<keyword evidence="5 6" id="KW-0472">Membrane</keyword>
<evidence type="ECO:0000256" key="3">
    <source>
        <dbReference type="ARBA" id="ARBA00022692"/>
    </source>
</evidence>
<feature type="transmembrane region" description="Helical" evidence="6">
    <location>
        <begin position="29"/>
        <end position="57"/>
    </location>
</feature>
<name>A0A0X3U6I1_9RHOB</name>